<feature type="compositionally biased region" description="Low complexity" evidence="2">
    <location>
        <begin position="27"/>
        <end position="43"/>
    </location>
</feature>
<evidence type="ECO:0000313" key="3">
    <source>
        <dbReference type="EMBL" id="KAF2076825.1"/>
    </source>
</evidence>
<dbReference type="InterPro" id="IPR017245">
    <property type="entry name" value="BLOC-1_complex_su-3"/>
</dbReference>
<feature type="compositionally biased region" description="Low complexity" evidence="2">
    <location>
        <begin position="97"/>
        <end position="111"/>
    </location>
</feature>
<evidence type="ECO:0000313" key="4">
    <source>
        <dbReference type="Proteomes" id="UP000695562"/>
    </source>
</evidence>
<dbReference type="GO" id="GO:0031083">
    <property type="term" value="C:BLOC-1 complex"/>
    <property type="evidence" value="ECO:0007669"/>
    <property type="project" value="TreeGrafter"/>
</dbReference>
<dbReference type="PANTHER" id="PTHR31974:SF2">
    <property type="entry name" value="BIOGENESIS OF LYSOSOME-RELATED ORGANELLES COMPLEX 1 SUBUNIT 3"/>
    <property type="match status" value="1"/>
</dbReference>
<evidence type="ECO:0000256" key="2">
    <source>
        <dbReference type="SAM" id="MobiDB-lite"/>
    </source>
</evidence>
<dbReference type="OrthoDB" id="20906at2759"/>
<proteinExistence type="predicted"/>
<dbReference type="Proteomes" id="UP000695562">
    <property type="component" value="Unassembled WGS sequence"/>
</dbReference>
<organism evidence="3 4">
    <name type="scientific">Polysphondylium violaceum</name>
    <dbReference type="NCBI Taxonomy" id="133409"/>
    <lineage>
        <taxon>Eukaryota</taxon>
        <taxon>Amoebozoa</taxon>
        <taxon>Evosea</taxon>
        <taxon>Eumycetozoa</taxon>
        <taxon>Dictyostelia</taxon>
        <taxon>Dictyosteliales</taxon>
        <taxon>Dictyosteliaceae</taxon>
        <taxon>Polysphondylium</taxon>
    </lineage>
</organism>
<comment type="caution">
    <text evidence="3">The sequence shown here is derived from an EMBL/GenBank/DDBJ whole genome shotgun (WGS) entry which is preliminary data.</text>
</comment>
<protein>
    <recommendedName>
        <fullName evidence="5">Biogenesis of lysosome-related organelles complex 1 subunit 3</fullName>
    </recommendedName>
</protein>
<feature type="coiled-coil region" evidence="1">
    <location>
        <begin position="200"/>
        <end position="227"/>
    </location>
</feature>
<feature type="region of interest" description="Disordered" evidence="2">
    <location>
        <begin position="92"/>
        <end position="144"/>
    </location>
</feature>
<keyword evidence="1" id="KW-0175">Coiled coil</keyword>
<accession>A0A8J4Q0R1</accession>
<feature type="compositionally biased region" description="Low complexity" evidence="2">
    <location>
        <begin position="123"/>
        <end position="144"/>
    </location>
</feature>
<feature type="compositionally biased region" description="Acidic residues" evidence="2">
    <location>
        <begin position="9"/>
        <end position="19"/>
    </location>
</feature>
<reference evidence="3" key="1">
    <citation type="submission" date="2020-01" db="EMBL/GenBank/DDBJ databases">
        <title>Development of genomics and gene disruption for Polysphondylium violaceum indicates a role for the polyketide synthase stlB in stalk morphogenesis.</title>
        <authorList>
            <person name="Narita B."/>
            <person name="Kawabe Y."/>
            <person name="Kin K."/>
            <person name="Saito T."/>
            <person name="Gibbs R."/>
            <person name="Kuspa A."/>
            <person name="Muzny D."/>
            <person name="Queller D."/>
            <person name="Richards S."/>
            <person name="Strassman J."/>
            <person name="Sucgang R."/>
            <person name="Worley K."/>
            <person name="Schaap P."/>
        </authorList>
    </citation>
    <scope>NUCLEOTIDE SEQUENCE</scope>
    <source>
        <strain evidence="3">QSvi11</strain>
    </source>
</reference>
<gene>
    <name evidence="3" type="ORF">CYY_001853</name>
</gene>
<evidence type="ECO:0008006" key="5">
    <source>
        <dbReference type="Google" id="ProtNLM"/>
    </source>
</evidence>
<feature type="compositionally biased region" description="Polar residues" evidence="2">
    <location>
        <begin position="112"/>
        <end position="122"/>
    </location>
</feature>
<feature type="region of interest" description="Disordered" evidence="2">
    <location>
        <begin position="1"/>
        <end position="43"/>
    </location>
</feature>
<dbReference type="PANTHER" id="PTHR31974">
    <property type="entry name" value="BIOGENESIS OF LYSOSOME-RELATED ORGANELLES COMPLEX 1 SUBUNIT 3"/>
    <property type="match status" value="1"/>
</dbReference>
<keyword evidence="4" id="KW-1185">Reference proteome</keyword>
<evidence type="ECO:0000256" key="1">
    <source>
        <dbReference type="SAM" id="Coils"/>
    </source>
</evidence>
<name>A0A8J4Q0R1_9MYCE</name>
<sequence>MKNKKIVQGEDDEDDEVYDYESNNGATTTTTTTITSSSSLSSLTTTNTNDVVDIVQQQQQQQQEQEQPVNRDINTMTPTTIHTSLSSLHIKDENDISSSPSQNSLENSSTSIVGETTSNIPVNLNNHNHNNNNNNTTTQQPKQQQQHYTRISLSLGENKLKEYNESFRKQYCSKTHYLYYFINKELVNANNNLSHTMDLAKSIQHNIRQFNDDILSLEERLEQTEWSLQC</sequence>
<dbReference type="AlphaFoldDB" id="A0A8J4Q0R1"/>
<dbReference type="EMBL" id="AJWJ01000047">
    <property type="protein sequence ID" value="KAF2076825.1"/>
    <property type="molecule type" value="Genomic_DNA"/>
</dbReference>